<evidence type="ECO:0000313" key="2">
    <source>
        <dbReference type="EMBL" id="OQE23960.1"/>
    </source>
</evidence>
<comment type="caution">
    <text evidence="2">The sequence shown here is derived from an EMBL/GenBank/DDBJ whole genome shotgun (WGS) entry which is preliminary data.</text>
</comment>
<keyword evidence="3" id="KW-1185">Reference proteome</keyword>
<protein>
    <submittedName>
        <fullName evidence="2">Uncharacterized protein</fullName>
    </submittedName>
</protein>
<name>A0A1V6TDE5_9EURO</name>
<feature type="region of interest" description="Disordered" evidence="1">
    <location>
        <begin position="50"/>
        <end position="126"/>
    </location>
</feature>
<dbReference type="AlphaFoldDB" id="A0A1V6TDE5"/>
<dbReference type="EMBL" id="MLQL01000010">
    <property type="protein sequence ID" value="OQE23960.1"/>
    <property type="molecule type" value="Genomic_DNA"/>
</dbReference>
<accession>A0A1V6TDE5</accession>
<organism evidence="2 3">
    <name type="scientific">Penicillium flavigenum</name>
    <dbReference type="NCBI Taxonomy" id="254877"/>
    <lineage>
        <taxon>Eukaryota</taxon>
        <taxon>Fungi</taxon>
        <taxon>Dikarya</taxon>
        <taxon>Ascomycota</taxon>
        <taxon>Pezizomycotina</taxon>
        <taxon>Eurotiomycetes</taxon>
        <taxon>Eurotiomycetidae</taxon>
        <taxon>Eurotiales</taxon>
        <taxon>Aspergillaceae</taxon>
        <taxon>Penicillium</taxon>
    </lineage>
</organism>
<proteinExistence type="predicted"/>
<feature type="compositionally biased region" description="Low complexity" evidence="1">
    <location>
        <begin position="78"/>
        <end position="104"/>
    </location>
</feature>
<dbReference type="Proteomes" id="UP000191342">
    <property type="component" value="Unassembled WGS sequence"/>
</dbReference>
<evidence type="ECO:0000256" key="1">
    <source>
        <dbReference type="SAM" id="MobiDB-lite"/>
    </source>
</evidence>
<gene>
    <name evidence="2" type="ORF">PENFLA_c010G06644</name>
</gene>
<sequence length="126" mass="13719">MPKYADNLYNELMIITEEVAGLEPKKLGLDKVEEYWRALQAAADMEGVTNAAHNAGRGRGNGNGRGGRRGNRGGRGGHNNSNNNDNTQSNKDNNSIDNDSNANSSKKKKKGLRKQPANGKDIYNYA</sequence>
<reference evidence="3" key="1">
    <citation type="journal article" date="2017" name="Nat. Microbiol.">
        <title>Global analysis of biosynthetic gene clusters reveals vast potential of secondary metabolite production in Penicillium species.</title>
        <authorList>
            <person name="Nielsen J.C."/>
            <person name="Grijseels S."/>
            <person name="Prigent S."/>
            <person name="Ji B."/>
            <person name="Dainat J."/>
            <person name="Nielsen K.F."/>
            <person name="Frisvad J.C."/>
            <person name="Workman M."/>
            <person name="Nielsen J."/>
        </authorList>
    </citation>
    <scope>NUCLEOTIDE SEQUENCE [LARGE SCALE GENOMIC DNA]</scope>
    <source>
        <strain evidence="3">IBT 14082</strain>
    </source>
</reference>
<evidence type="ECO:0000313" key="3">
    <source>
        <dbReference type="Proteomes" id="UP000191342"/>
    </source>
</evidence>